<evidence type="ECO:0000313" key="1">
    <source>
        <dbReference type="EMBL" id="KAJ7631265.1"/>
    </source>
</evidence>
<proteinExistence type="predicted"/>
<evidence type="ECO:0000313" key="2">
    <source>
        <dbReference type="Proteomes" id="UP001221757"/>
    </source>
</evidence>
<gene>
    <name evidence="1" type="ORF">B0H17DRAFT_1150324</name>
</gene>
<protein>
    <submittedName>
        <fullName evidence="1">Uncharacterized protein</fullName>
    </submittedName>
</protein>
<dbReference type="Proteomes" id="UP001221757">
    <property type="component" value="Unassembled WGS sequence"/>
</dbReference>
<dbReference type="AlphaFoldDB" id="A0AAD7BWE1"/>
<keyword evidence="2" id="KW-1185">Reference proteome</keyword>
<organism evidence="1 2">
    <name type="scientific">Mycena rosella</name>
    <name type="common">Pink bonnet</name>
    <name type="synonym">Agaricus rosellus</name>
    <dbReference type="NCBI Taxonomy" id="1033263"/>
    <lineage>
        <taxon>Eukaryota</taxon>
        <taxon>Fungi</taxon>
        <taxon>Dikarya</taxon>
        <taxon>Basidiomycota</taxon>
        <taxon>Agaricomycotina</taxon>
        <taxon>Agaricomycetes</taxon>
        <taxon>Agaricomycetidae</taxon>
        <taxon>Agaricales</taxon>
        <taxon>Marasmiineae</taxon>
        <taxon>Mycenaceae</taxon>
        <taxon>Mycena</taxon>
    </lineage>
</organism>
<comment type="caution">
    <text evidence="1">The sequence shown here is derived from an EMBL/GenBank/DDBJ whole genome shotgun (WGS) entry which is preliminary data.</text>
</comment>
<name>A0AAD7BWE1_MYCRO</name>
<sequence>MRVNDTATGTPVRVNAALLNASEDVSSEVCCQETIEVHLEAYTPQCVAAHHNHHIPGHLESGGRGWPMMMSGTGLLMTDIGEVRSEWWESREMQVEEYTSSIVKETIEGTMWKERDLCSIAFAPPFDLFLSHSPTKTPTTVNSFLVLLNTNQREQREWSRVKMEKGAHSKCFGAEGQVYVGRGSEFMGRDARKGGARRDEGRWGGRSTWLSGFPGRDGMGLEACSSSQCPSSYVRQMKLKLSRRE</sequence>
<accession>A0AAD7BWE1</accession>
<reference evidence="1" key="1">
    <citation type="submission" date="2023-03" db="EMBL/GenBank/DDBJ databases">
        <title>Massive genome expansion in bonnet fungi (Mycena s.s.) driven by repeated elements and novel gene families across ecological guilds.</title>
        <authorList>
            <consortium name="Lawrence Berkeley National Laboratory"/>
            <person name="Harder C.B."/>
            <person name="Miyauchi S."/>
            <person name="Viragh M."/>
            <person name="Kuo A."/>
            <person name="Thoen E."/>
            <person name="Andreopoulos B."/>
            <person name="Lu D."/>
            <person name="Skrede I."/>
            <person name="Drula E."/>
            <person name="Henrissat B."/>
            <person name="Morin E."/>
            <person name="Kohler A."/>
            <person name="Barry K."/>
            <person name="LaButti K."/>
            <person name="Morin E."/>
            <person name="Salamov A."/>
            <person name="Lipzen A."/>
            <person name="Mereny Z."/>
            <person name="Hegedus B."/>
            <person name="Baldrian P."/>
            <person name="Stursova M."/>
            <person name="Weitz H."/>
            <person name="Taylor A."/>
            <person name="Grigoriev I.V."/>
            <person name="Nagy L.G."/>
            <person name="Martin F."/>
            <person name="Kauserud H."/>
        </authorList>
    </citation>
    <scope>NUCLEOTIDE SEQUENCE</scope>
    <source>
        <strain evidence="1">CBHHK067</strain>
    </source>
</reference>
<dbReference type="EMBL" id="JARKIE010000520">
    <property type="protein sequence ID" value="KAJ7631265.1"/>
    <property type="molecule type" value="Genomic_DNA"/>
</dbReference>